<dbReference type="GO" id="GO:0016757">
    <property type="term" value="F:glycosyltransferase activity"/>
    <property type="evidence" value="ECO:0007669"/>
    <property type="project" value="InterPro"/>
</dbReference>
<sequence>MLMPSLVMIAPAPVIDADNRLQLDIKFVEGMRVTQAMWPDRIICVLRRGAATIPFGAEFDRADLPFELVVLAPDEPLGPAHLGGHDLIYASGDDFHCLRLADSLQPEQKIVYVIEYTHETRMQILWLDRSRSMIRRLRGAVWLLQQERLRRKAFRRADGLQSNGYPAHDLYGPMCRDSLLYLDGRMTPALFATETEMAAREAYRAAGGPLRLIFSGRLEPMKGAQDLVPVARRLQTLGVDFTLDIFGVGSLRDEIASGIRALGADGRIRLHAPVDFETGLVPFTRQNADIFVGCHRQSDPSCTYLEAMGCGVAVASYDNRMWSRLNQESGAGWSAALGSVDALADQIADAARRPDEITSRSRKAWAFSKAHGFHEEFRLRMEHLARIAGGG</sequence>
<dbReference type="OrthoDB" id="503550at2"/>
<dbReference type="Proteomes" id="UP000282002">
    <property type="component" value="Chromosome"/>
</dbReference>
<name>A0A3S8U6E1_9RHOB</name>
<dbReference type="PANTHER" id="PTHR12526">
    <property type="entry name" value="GLYCOSYLTRANSFERASE"/>
    <property type="match status" value="1"/>
</dbReference>
<organism evidence="2 3">
    <name type="scientific">Tabrizicola piscis</name>
    <dbReference type="NCBI Taxonomy" id="2494374"/>
    <lineage>
        <taxon>Bacteria</taxon>
        <taxon>Pseudomonadati</taxon>
        <taxon>Pseudomonadota</taxon>
        <taxon>Alphaproteobacteria</taxon>
        <taxon>Rhodobacterales</taxon>
        <taxon>Paracoccaceae</taxon>
        <taxon>Tabrizicola</taxon>
    </lineage>
</organism>
<evidence type="ECO:0000313" key="2">
    <source>
        <dbReference type="EMBL" id="AZL59099.1"/>
    </source>
</evidence>
<evidence type="ECO:0000313" key="3">
    <source>
        <dbReference type="Proteomes" id="UP000282002"/>
    </source>
</evidence>
<keyword evidence="2" id="KW-0808">Transferase</keyword>
<dbReference type="PANTHER" id="PTHR12526:SF630">
    <property type="entry name" value="GLYCOSYLTRANSFERASE"/>
    <property type="match status" value="1"/>
</dbReference>
<gene>
    <name evidence="2" type="ORF">EI545_09750</name>
</gene>
<dbReference type="Pfam" id="PF00534">
    <property type="entry name" value="Glycos_transf_1"/>
    <property type="match status" value="1"/>
</dbReference>
<dbReference type="KEGG" id="taw:EI545_09750"/>
<proteinExistence type="predicted"/>
<dbReference type="AlphaFoldDB" id="A0A3S8U6E1"/>
<accession>A0A3S8U6E1</accession>
<feature type="domain" description="Glycosyl transferase family 1" evidence="1">
    <location>
        <begin position="200"/>
        <end position="354"/>
    </location>
</feature>
<reference evidence="2 3" key="1">
    <citation type="submission" date="2018-12" db="EMBL/GenBank/DDBJ databases">
        <title>Complete genome sequencing of Tabrizicola sp. K13M18.</title>
        <authorList>
            <person name="Bae J.-W."/>
        </authorList>
    </citation>
    <scope>NUCLEOTIDE SEQUENCE [LARGE SCALE GENOMIC DNA]</scope>
    <source>
        <strain evidence="2 3">K13M18</strain>
    </source>
</reference>
<keyword evidence="3" id="KW-1185">Reference proteome</keyword>
<dbReference type="EMBL" id="CP034328">
    <property type="protein sequence ID" value="AZL59099.1"/>
    <property type="molecule type" value="Genomic_DNA"/>
</dbReference>
<protein>
    <submittedName>
        <fullName evidence="2">Glycosyltransferase</fullName>
    </submittedName>
</protein>
<dbReference type="Gene3D" id="3.40.50.2000">
    <property type="entry name" value="Glycogen Phosphorylase B"/>
    <property type="match status" value="1"/>
</dbReference>
<dbReference type="SUPFAM" id="SSF53756">
    <property type="entry name" value="UDP-Glycosyltransferase/glycogen phosphorylase"/>
    <property type="match status" value="1"/>
</dbReference>
<evidence type="ECO:0000259" key="1">
    <source>
        <dbReference type="Pfam" id="PF00534"/>
    </source>
</evidence>
<dbReference type="InterPro" id="IPR001296">
    <property type="entry name" value="Glyco_trans_1"/>
</dbReference>